<name>A0AAW9SJV4_9BACT</name>
<dbReference type="SUPFAM" id="SSF52096">
    <property type="entry name" value="ClpP/crotonase"/>
    <property type="match status" value="1"/>
</dbReference>
<dbReference type="Pfam" id="PF03572">
    <property type="entry name" value="Peptidase_S41"/>
    <property type="match status" value="1"/>
</dbReference>
<gene>
    <name evidence="2" type="ORF">AAG747_24605</name>
</gene>
<dbReference type="Proteomes" id="UP001403385">
    <property type="component" value="Unassembled WGS sequence"/>
</dbReference>
<feature type="domain" description="Tail specific protease" evidence="1">
    <location>
        <begin position="249"/>
        <end position="453"/>
    </location>
</feature>
<reference evidence="2 3" key="1">
    <citation type="submission" date="2024-04" db="EMBL/GenBank/DDBJ databases">
        <title>Novel genus in family Flammeovirgaceae.</title>
        <authorList>
            <person name="Nguyen T.H."/>
            <person name="Vuong T.Q."/>
            <person name="Le H."/>
            <person name="Kim S.-G."/>
        </authorList>
    </citation>
    <scope>NUCLEOTIDE SEQUENCE [LARGE SCALE GENOMIC DNA]</scope>
    <source>
        <strain evidence="2 3">JCM 23209</strain>
    </source>
</reference>
<dbReference type="GO" id="GO:0008236">
    <property type="term" value="F:serine-type peptidase activity"/>
    <property type="evidence" value="ECO:0007669"/>
    <property type="project" value="InterPro"/>
</dbReference>
<dbReference type="Gene3D" id="3.90.226.10">
    <property type="entry name" value="2-enoyl-CoA Hydratase, Chain A, domain 1"/>
    <property type="match status" value="1"/>
</dbReference>
<dbReference type="GO" id="GO:0006508">
    <property type="term" value="P:proteolysis"/>
    <property type="evidence" value="ECO:0007669"/>
    <property type="project" value="InterPro"/>
</dbReference>
<dbReference type="SMART" id="SM00245">
    <property type="entry name" value="TSPc"/>
    <property type="match status" value="1"/>
</dbReference>
<dbReference type="AlphaFoldDB" id="A0AAW9SJV4"/>
<protein>
    <submittedName>
        <fullName evidence="2">S41 family peptidase</fullName>
    </submittedName>
</protein>
<dbReference type="RefSeq" id="WP_346823908.1">
    <property type="nucleotide sequence ID" value="NZ_JBDKWZ010000019.1"/>
</dbReference>
<dbReference type="EMBL" id="JBDKWZ010000019">
    <property type="protein sequence ID" value="MEN7551126.1"/>
    <property type="molecule type" value="Genomic_DNA"/>
</dbReference>
<dbReference type="InterPro" id="IPR005151">
    <property type="entry name" value="Tail-specific_protease"/>
</dbReference>
<organism evidence="2 3">
    <name type="scientific">Rapidithrix thailandica</name>
    <dbReference type="NCBI Taxonomy" id="413964"/>
    <lineage>
        <taxon>Bacteria</taxon>
        <taxon>Pseudomonadati</taxon>
        <taxon>Bacteroidota</taxon>
        <taxon>Cytophagia</taxon>
        <taxon>Cytophagales</taxon>
        <taxon>Flammeovirgaceae</taxon>
        <taxon>Rapidithrix</taxon>
    </lineage>
</organism>
<sequence>MNMYLLPFVCVIFLGCRFSAGQVSGNRKLEPAFLSDKQTVHPELKGVWKSIGNGYLLDATNDRMALYSYTKSYCYKEKKGYWTQLLHSTALFSRKGDTLHLYLHDYGEKTTELQARKIFVRIRALPGGCTELSALQQNDPVFLFDLFLETLECNYAFARERDLNWANIRKQYQTSISAATSLEELFQRMGEVVSMTKDQHTKIIAKDGRKHQYAVTPSAKRVWEAFEKQNAIENSHEYFDLFFETNYKNISDSLLLGQGKKVANGKIEWGFVKEDIGYIHIHSLTGFASPALPRKQHMDSLNFSMQEIMKALRDTKALIVDISFNFGGYDAAGLTIASYFTKETVQAYTLHTYYGGEFYETSTFNVIPATETYSKPVYLLTTDISRSAAETFAMQMKALPHVTLVGSRTLGILSNMLGKNIGGFYLTCSNGKYESTEGAVYEVNGVEVDIPREVFSSETILQGHMEAVRSIVKLIESKE</sequence>
<accession>A0AAW9SJV4</accession>
<evidence type="ECO:0000313" key="3">
    <source>
        <dbReference type="Proteomes" id="UP001403385"/>
    </source>
</evidence>
<comment type="caution">
    <text evidence="2">The sequence shown here is derived from an EMBL/GenBank/DDBJ whole genome shotgun (WGS) entry which is preliminary data.</text>
</comment>
<keyword evidence="3" id="KW-1185">Reference proteome</keyword>
<dbReference type="InterPro" id="IPR029045">
    <property type="entry name" value="ClpP/crotonase-like_dom_sf"/>
</dbReference>
<dbReference type="CDD" id="cd07563">
    <property type="entry name" value="Peptidase_S41_IRBP"/>
    <property type="match status" value="1"/>
</dbReference>
<evidence type="ECO:0000259" key="1">
    <source>
        <dbReference type="SMART" id="SM00245"/>
    </source>
</evidence>
<proteinExistence type="predicted"/>
<dbReference type="Gene3D" id="3.30.750.44">
    <property type="match status" value="1"/>
</dbReference>
<evidence type="ECO:0000313" key="2">
    <source>
        <dbReference type="EMBL" id="MEN7551126.1"/>
    </source>
</evidence>
<dbReference type="PANTHER" id="PTHR11261">
    <property type="entry name" value="INTERPHOTORECEPTOR RETINOID-BINDING PROTEIN"/>
    <property type="match status" value="1"/>
</dbReference>
<dbReference type="PANTHER" id="PTHR11261:SF3">
    <property type="entry name" value="RETINOL-BINDING PROTEIN 3"/>
    <property type="match status" value="1"/>
</dbReference>